<reference evidence="1 2" key="1">
    <citation type="journal article" date="2018" name="Arch. Microbiol.">
        <title>Hymenobacter segetis sp. nov., isolated from soil.</title>
        <authorList>
            <person name="Ten L.N."/>
            <person name="Lim S.J."/>
            <person name="Kim B.O."/>
            <person name="Kang I.K."/>
            <person name="Jung H.Y."/>
        </authorList>
    </citation>
    <scope>NUCLEOTIDE SEQUENCE [LARGE SCALE GENOMIC DNA]</scope>
    <source>
        <strain evidence="1 2">S7-3-11</strain>
    </source>
</reference>
<organism evidence="1 2">
    <name type="scientific">Hymenobacter segetis</name>
    <dbReference type="NCBI Taxonomy" id="2025509"/>
    <lineage>
        <taxon>Bacteria</taxon>
        <taxon>Pseudomonadati</taxon>
        <taxon>Bacteroidota</taxon>
        <taxon>Cytophagia</taxon>
        <taxon>Cytophagales</taxon>
        <taxon>Hymenobacteraceae</taxon>
        <taxon>Hymenobacter</taxon>
    </lineage>
</organism>
<gene>
    <name evidence="1" type="ORF">AAFH49_07405</name>
</gene>
<keyword evidence="2" id="KW-1185">Reference proteome</keyword>
<comment type="caution">
    <text evidence="1">The sequence shown here is derived from an EMBL/GenBank/DDBJ whole genome shotgun (WGS) entry which is preliminary data.</text>
</comment>
<accession>A0ABU9LTU8</accession>
<name>A0ABU9LTU8_9BACT</name>
<sequence>MIDQQTGHLTLAPSVCICAGDSLETVAALVVGESTEVRDLHNGWKWLSTHNVPVGPNYVHFHFCFCQNCLQMISVGISPERTALLGSWENWSERAERERLGALKHWVREELGREGRFSWGTVTADYDEKSASSGITITYN</sequence>
<evidence type="ECO:0000313" key="2">
    <source>
        <dbReference type="Proteomes" id="UP001479606"/>
    </source>
</evidence>
<dbReference type="Proteomes" id="UP001479606">
    <property type="component" value="Unassembled WGS sequence"/>
</dbReference>
<dbReference type="RefSeq" id="WP_342296994.1">
    <property type="nucleotide sequence ID" value="NZ_JBCEVZ010000013.1"/>
</dbReference>
<protein>
    <submittedName>
        <fullName evidence="1">Uncharacterized protein</fullName>
    </submittedName>
</protein>
<proteinExistence type="predicted"/>
<evidence type="ECO:0000313" key="1">
    <source>
        <dbReference type="EMBL" id="MEL5994030.1"/>
    </source>
</evidence>
<dbReference type="EMBL" id="JBCEVZ010000013">
    <property type="protein sequence ID" value="MEL5994030.1"/>
    <property type="molecule type" value="Genomic_DNA"/>
</dbReference>